<comment type="caution">
    <text evidence="1">The sequence shown here is derived from an EMBL/GenBank/DDBJ whole genome shotgun (WGS) entry which is preliminary data.</text>
</comment>
<organism evidence="1 2">
    <name type="scientific">Scortum barcoo</name>
    <name type="common">barcoo grunter</name>
    <dbReference type="NCBI Taxonomy" id="214431"/>
    <lineage>
        <taxon>Eukaryota</taxon>
        <taxon>Metazoa</taxon>
        <taxon>Chordata</taxon>
        <taxon>Craniata</taxon>
        <taxon>Vertebrata</taxon>
        <taxon>Euteleostomi</taxon>
        <taxon>Actinopterygii</taxon>
        <taxon>Neopterygii</taxon>
        <taxon>Teleostei</taxon>
        <taxon>Neoteleostei</taxon>
        <taxon>Acanthomorphata</taxon>
        <taxon>Eupercaria</taxon>
        <taxon>Centrarchiformes</taxon>
        <taxon>Terapontoidei</taxon>
        <taxon>Terapontidae</taxon>
        <taxon>Scortum</taxon>
    </lineage>
</organism>
<sequence>MGAPQGCVLSPLLFTLLTHNCTPLHSSNLFIKFADDTTVAVLISNNNETDYRSEVSHLALLCEHNNISLNVEKTKEIVVDFRRTRPQHAPLTINGTTVERVSSTKFLGVHVTCGPLLDHQHHITWPRQANQRLYFLRKLRKARAPAPIMCTFYRGTIESVLTSGITMWYGACSASCRKTLQRIVRAAEKIVWCLSPLPARHPSSTGCHQEGDCGARTSRPEGQLQQDNNITCYIMTQSGGRVATEMCALLKCP</sequence>
<evidence type="ECO:0000313" key="2">
    <source>
        <dbReference type="Proteomes" id="UP000831701"/>
    </source>
</evidence>
<gene>
    <name evidence="1" type="ORF">L3Q82_025113</name>
</gene>
<evidence type="ECO:0000313" key="1">
    <source>
        <dbReference type="EMBL" id="KAI3370336.1"/>
    </source>
</evidence>
<proteinExistence type="predicted"/>
<dbReference type="EMBL" id="CM041537">
    <property type="protein sequence ID" value="KAI3370336.1"/>
    <property type="molecule type" value="Genomic_DNA"/>
</dbReference>
<reference evidence="1" key="1">
    <citation type="submission" date="2022-04" db="EMBL/GenBank/DDBJ databases">
        <title>Jade perch genome.</title>
        <authorList>
            <person name="Chao B."/>
        </authorList>
    </citation>
    <scope>NUCLEOTIDE SEQUENCE</scope>
    <source>
        <strain evidence="1">CB-2022</strain>
    </source>
</reference>
<accession>A0ACB8WRI0</accession>
<dbReference type="Proteomes" id="UP000831701">
    <property type="component" value="Chromosome 7"/>
</dbReference>
<name>A0ACB8WRI0_9TELE</name>
<keyword evidence="2" id="KW-1185">Reference proteome</keyword>
<protein>
    <submittedName>
        <fullName evidence="1">Uncharacterized protein</fullName>
    </submittedName>
</protein>